<dbReference type="InterPro" id="IPR015500">
    <property type="entry name" value="Peptidase_S8_subtilisin-rel"/>
</dbReference>
<dbReference type="InterPro" id="IPR050131">
    <property type="entry name" value="Peptidase_S8_subtilisin-like"/>
</dbReference>
<gene>
    <name evidence="9" type="ORF">GCM10012278_81700</name>
</gene>
<comment type="caution">
    <text evidence="9">The sequence shown here is derived from an EMBL/GenBank/DDBJ whole genome shotgun (WGS) entry which is preliminary data.</text>
</comment>
<evidence type="ECO:0000256" key="4">
    <source>
        <dbReference type="ARBA" id="ARBA00022825"/>
    </source>
</evidence>
<keyword evidence="3 5" id="KW-0378">Hydrolase</keyword>
<dbReference type="Proteomes" id="UP000660745">
    <property type="component" value="Unassembled WGS sequence"/>
</dbReference>
<dbReference type="EMBL" id="BMNK01000022">
    <property type="protein sequence ID" value="GGP16739.1"/>
    <property type="molecule type" value="Genomic_DNA"/>
</dbReference>
<evidence type="ECO:0000256" key="3">
    <source>
        <dbReference type="ARBA" id="ARBA00022801"/>
    </source>
</evidence>
<evidence type="ECO:0000256" key="2">
    <source>
        <dbReference type="ARBA" id="ARBA00022670"/>
    </source>
</evidence>
<reference evidence="9" key="2">
    <citation type="submission" date="2020-09" db="EMBL/GenBank/DDBJ databases">
        <authorList>
            <person name="Sun Q."/>
            <person name="Zhou Y."/>
        </authorList>
    </citation>
    <scope>NUCLEOTIDE SEQUENCE</scope>
    <source>
        <strain evidence="9">CGMCC 4.7430</strain>
    </source>
</reference>
<dbReference type="RefSeq" id="WP_189144145.1">
    <property type="nucleotide sequence ID" value="NZ_BMNK01000022.1"/>
</dbReference>
<organism evidence="9 10">
    <name type="scientific">Nonomuraea glycinis</name>
    <dbReference type="NCBI Taxonomy" id="2047744"/>
    <lineage>
        <taxon>Bacteria</taxon>
        <taxon>Bacillati</taxon>
        <taxon>Actinomycetota</taxon>
        <taxon>Actinomycetes</taxon>
        <taxon>Streptosporangiales</taxon>
        <taxon>Streptosporangiaceae</taxon>
        <taxon>Nonomuraea</taxon>
    </lineage>
</organism>
<feature type="transmembrane region" description="Helical" evidence="7">
    <location>
        <begin position="392"/>
        <end position="411"/>
    </location>
</feature>
<reference evidence="9" key="1">
    <citation type="journal article" date="2014" name="Int. J. Syst. Evol. Microbiol.">
        <title>Complete genome sequence of Corynebacterium casei LMG S-19264T (=DSM 44701T), isolated from a smear-ripened cheese.</title>
        <authorList>
            <consortium name="US DOE Joint Genome Institute (JGI-PGF)"/>
            <person name="Walter F."/>
            <person name="Albersmeier A."/>
            <person name="Kalinowski J."/>
            <person name="Ruckert C."/>
        </authorList>
    </citation>
    <scope>NUCLEOTIDE SEQUENCE</scope>
    <source>
        <strain evidence="9">CGMCC 4.7430</strain>
    </source>
</reference>
<evidence type="ECO:0000256" key="7">
    <source>
        <dbReference type="SAM" id="Phobius"/>
    </source>
</evidence>
<keyword evidence="4 5" id="KW-0720">Serine protease</keyword>
<evidence type="ECO:0000256" key="1">
    <source>
        <dbReference type="ARBA" id="ARBA00011073"/>
    </source>
</evidence>
<feature type="domain" description="Peptidase S8/S53" evidence="8">
    <location>
        <begin position="83"/>
        <end position="341"/>
    </location>
</feature>
<comment type="similarity">
    <text evidence="1 5">Belongs to the peptidase S8 family.</text>
</comment>
<dbReference type="PANTHER" id="PTHR43806:SF11">
    <property type="entry name" value="CEREVISIN-RELATED"/>
    <property type="match status" value="1"/>
</dbReference>
<dbReference type="Pfam" id="PF00082">
    <property type="entry name" value="Peptidase_S8"/>
    <property type="match status" value="1"/>
</dbReference>
<dbReference type="PROSITE" id="PS00136">
    <property type="entry name" value="SUBTILASE_ASP"/>
    <property type="match status" value="1"/>
</dbReference>
<sequence length="421" mass="43806">MRWRWRRPRTWTRWWRRLPRTCLLPLLPLLLLGCVTALPAGGVAATVPAQDTTRDDDVGAMARARQWQLSLLRLPEAWRTSRGEGVLVAVLDTGVRAHPDLGGVVVQGPDLTGAARTGGMWGHHGTAMASLIAGRGHGPGLGVIGVAPAARVLSVRVTLESADPRRELLRSGGRHALARGIRYAVDHGADVISMSLGGGSGAWEGAAAEEEAVQYAIARGVVLVASSGNDGDTTNRKTFPAAYPGVIAVGAVDSRLRPARFSNRRDYLSVVAPGTGIVTASAFGDYVVGDGTSSAAAMVAGIAALIRSAHPDLSPFQVRRAIERGTRQRPPGGYDSSYGHGVANAVLALREAGRLAVTPPLPGGGSGAAGAAPPPRAHFGDGPPAEPPASRMAVVVGMVLLAAGMSARVVGRQRRRCRDLT</sequence>
<dbReference type="SUPFAM" id="SSF52743">
    <property type="entry name" value="Subtilisin-like"/>
    <property type="match status" value="1"/>
</dbReference>
<dbReference type="PANTHER" id="PTHR43806">
    <property type="entry name" value="PEPTIDASE S8"/>
    <property type="match status" value="1"/>
</dbReference>
<dbReference type="AlphaFoldDB" id="A0A918AEH8"/>
<name>A0A918AEH8_9ACTN</name>
<dbReference type="PRINTS" id="PR00723">
    <property type="entry name" value="SUBTILISIN"/>
</dbReference>
<evidence type="ECO:0000313" key="10">
    <source>
        <dbReference type="Proteomes" id="UP000660745"/>
    </source>
</evidence>
<feature type="region of interest" description="Disordered" evidence="6">
    <location>
        <begin position="358"/>
        <end position="386"/>
    </location>
</feature>
<dbReference type="InterPro" id="IPR000209">
    <property type="entry name" value="Peptidase_S8/S53_dom"/>
</dbReference>
<dbReference type="InterPro" id="IPR036852">
    <property type="entry name" value="Peptidase_S8/S53_dom_sf"/>
</dbReference>
<dbReference type="InterPro" id="IPR023827">
    <property type="entry name" value="Peptidase_S8_Asp-AS"/>
</dbReference>
<feature type="active site" description="Charge relay system" evidence="5">
    <location>
        <position position="293"/>
    </location>
</feature>
<dbReference type="PROSITE" id="PS51257">
    <property type="entry name" value="PROKAR_LIPOPROTEIN"/>
    <property type="match status" value="1"/>
</dbReference>
<evidence type="ECO:0000259" key="8">
    <source>
        <dbReference type="Pfam" id="PF00082"/>
    </source>
</evidence>
<dbReference type="Gene3D" id="3.40.50.200">
    <property type="entry name" value="Peptidase S8/S53 domain"/>
    <property type="match status" value="1"/>
</dbReference>
<keyword evidence="10" id="KW-1185">Reference proteome</keyword>
<dbReference type="GO" id="GO:0004252">
    <property type="term" value="F:serine-type endopeptidase activity"/>
    <property type="evidence" value="ECO:0007669"/>
    <property type="project" value="UniProtKB-UniRule"/>
</dbReference>
<keyword evidence="2 5" id="KW-0645">Protease</keyword>
<accession>A0A918AEH8</accession>
<keyword evidence="7" id="KW-1133">Transmembrane helix</keyword>
<dbReference type="PROSITE" id="PS51892">
    <property type="entry name" value="SUBTILASE"/>
    <property type="match status" value="1"/>
</dbReference>
<dbReference type="GO" id="GO:0006508">
    <property type="term" value="P:proteolysis"/>
    <property type="evidence" value="ECO:0007669"/>
    <property type="project" value="UniProtKB-KW"/>
</dbReference>
<keyword evidence="7" id="KW-0472">Membrane</keyword>
<evidence type="ECO:0000313" key="9">
    <source>
        <dbReference type="EMBL" id="GGP16739.1"/>
    </source>
</evidence>
<evidence type="ECO:0000256" key="5">
    <source>
        <dbReference type="PROSITE-ProRule" id="PRU01240"/>
    </source>
</evidence>
<feature type="active site" description="Charge relay system" evidence="5">
    <location>
        <position position="124"/>
    </location>
</feature>
<keyword evidence="7" id="KW-0812">Transmembrane</keyword>
<proteinExistence type="inferred from homology"/>
<evidence type="ECO:0000256" key="6">
    <source>
        <dbReference type="SAM" id="MobiDB-lite"/>
    </source>
</evidence>
<feature type="active site" description="Charge relay system" evidence="5">
    <location>
        <position position="92"/>
    </location>
</feature>
<protein>
    <submittedName>
        <fullName evidence="9">Type VII secretion-associated serine protease</fullName>
    </submittedName>
</protein>